<evidence type="ECO:0000313" key="2">
    <source>
        <dbReference type="Proteomes" id="UP000886653"/>
    </source>
</evidence>
<proteinExistence type="predicted"/>
<evidence type="ECO:0000313" key="1">
    <source>
        <dbReference type="EMBL" id="KAG0144472.1"/>
    </source>
</evidence>
<dbReference type="EMBL" id="MU167295">
    <property type="protein sequence ID" value="KAG0144472.1"/>
    <property type="molecule type" value="Genomic_DNA"/>
</dbReference>
<dbReference type="AlphaFoldDB" id="A0A9P6T9S7"/>
<keyword evidence="2" id="KW-1185">Reference proteome</keyword>
<accession>A0A9P6T9S7</accession>
<protein>
    <submittedName>
        <fullName evidence="1">Uncharacterized protein</fullName>
    </submittedName>
</protein>
<sequence length="61" mass="6850">MAQTADPHILSVIQWIRTQHAWAAVTASTACKQLTPQIPRHADVEAAAEWLPLRQLDHQNL</sequence>
<name>A0A9P6T9S7_9BASI</name>
<dbReference type="Proteomes" id="UP000886653">
    <property type="component" value="Unassembled WGS sequence"/>
</dbReference>
<organism evidence="1 2">
    <name type="scientific">Cronartium quercuum f. sp. fusiforme G11</name>
    <dbReference type="NCBI Taxonomy" id="708437"/>
    <lineage>
        <taxon>Eukaryota</taxon>
        <taxon>Fungi</taxon>
        <taxon>Dikarya</taxon>
        <taxon>Basidiomycota</taxon>
        <taxon>Pucciniomycotina</taxon>
        <taxon>Pucciniomycetes</taxon>
        <taxon>Pucciniales</taxon>
        <taxon>Coleosporiaceae</taxon>
        <taxon>Cronartium</taxon>
    </lineage>
</organism>
<reference evidence="1" key="1">
    <citation type="submission" date="2013-11" db="EMBL/GenBank/DDBJ databases">
        <title>Genome sequence of the fusiform rust pathogen reveals effectors for host alternation and coevolution with pine.</title>
        <authorList>
            <consortium name="DOE Joint Genome Institute"/>
            <person name="Smith K."/>
            <person name="Pendleton A."/>
            <person name="Kubisiak T."/>
            <person name="Anderson C."/>
            <person name="Salamov A."/>
            <person name="Aerts A."/>
            <person name="Riley R."/>
            <person name="Clum A."/>
            <person name="Lindquist E."/>
            <person name="Ence D."/>
            <person name="Campbell M."/>
            <person name="Kronenberg Z."/>
            <person name="Feau N."/>
            <person name="Dhillon B."/>
            <person name="Hamelin R."/>
            <person name="Burleigh J."/>
            <person name="Smith J."/>
            <person name="Yandell M."/>
            <person name="Nelson C."/>
            <person name="Grigoriev I."/>
            <person name="Davis J."/>
        </authorList>
    </citation>
    <scope>NUCLEOTIDE SEQUENCE</scope>
    <source>
        <strain evidence="1">G11</strain>
    </source>
</reference>
<gene>
    <name evidence="1" type="ORF">CROQUDRAFT_95066</name>
</gene>
<comment type="caution">
    <text evidence="1">The sequence shown here is derived from an EMBL/GenBank/DDBJ whole genome shotgun (WGS) entry which is preliminary data.</text>
</comment>